<name>A0A165Z1J3_9BACI</name>
<sequence length="61" mass="7167">MSYKVAIFDEEHEKDLEEEVNAFLTALPSQKYIDIKYHVAVTCDQKGEQIYCFSAMIIYKE</sequence>
<gene>
    <name evidence="1" type="ORF">AP3564_09635</name>
    <name evidence="2" type="ORF">AZI98_01840</name>
</gene>
<protein>
    <submittedName>
        <fullName evidence="2">Sporulation protein cse60</fullName>
    </submittedName>
</protein>
<dbReference type="OrthoDB" id="1653053at2"/>
<evidence type="ECO:0000313" key="1">
    <source>
        <dbReference type="EMBL" id="ASS90442.1"/>
    </source>
</evidence>
<dbReference type="EMBL" id="LWBR01000006">
    <property type="protein sequence ID" value="KZN97716.1"/>
    <property type="molecule type" value="Genomic_DNA"/>
</dbReference>
<organism evidence="2 3">
    <name type="scientific">Aeribacillus pallidus</name>
    <dbReference type="NCBI Taxonomy" id="33936"/>
    <lineage>
        <taxon>Bacteria</taxon>
        <taxon>Bacillati</taxon>
        <taxon>Bacillota</taxon>
        <taxon>Bacilli</taxon>
        <taxon>Bacillales</taxon>
        <taxon>Bacillaceae</taxon>
        <taxon>Aeribacillus</taxon>
    </lineage>
</organism>
<evidence type="ECO:0000313" key="4">
    <source>
        <dbReference type="Proteomes" id="UP000214606"/>
    </source>
</evidence>
<accession>A0A165Z1J3</accession>
<dbReference type="GeneID" id="301125290"/>
<reference evidence="2 3" key="1">
    <citation type="submission" date="2016-04" db="EMBL/GenBank/DDBJ databases">
        <title>Draft genome sequence of Aeribacillus pallidus 8m3 from petroleum reservoir.</title>
        <authorList>
            <person name="Poltaraus A.B."/>
            <person name="Nazina T.N."/>
            <person name="Tourova T.P."/>
            <person name="Malakho S.M."/>
            <person name="Korshunova A.V."/>
            <person name="Sokolova D.S."/>
        </authorList>
    </citation>
    <scope>NUCLEOTIDE SEQUENCE [LARGE SCALE GENOMIC DNA]</scope>
    <source>
        <strain evidence="2 3">8m3</strain>
    </source>
</reference>
<dbReference type="Pfam" id="PF10957">
    <property type="entry name" value="Spore_Cse60"/>
    <property type="match status" value="1"/>
</dbReference>
<reference evidence="1 4" key="2">
    <citation type="submission" date="2016-10" db="EMBL/GenBank/DDBJ databases">
        <title>The whole genome sequencing and assembly of Aeribacillus pallidus KCTC3564 strain.</title>
        <authorList>
            <person name="Lee Y.-J."/>
            <person name="Park M.-K."/>
            <person name="Yi H."/>
            <person name="Bahn Y.-S."/>
            <person name="Kim J.F."/>
            <person name="Lee D.-W."/>
        </authorList>
    </citation>
    <scope>NUCLEOTIDE SEQUENCE [LARGE SCALE GENOMIC DNA]</scope>
    <source>
        <strain evidence="1 4">KCTC3564</strain>
    </source>
</reference>
<dbReference type="AlphaFoldDB" id="A0A165Z1J3"/>
<dbReference type="Proteomes" id="UP000076476">
    <property type="component" value="Unassembled WGS sequence"/>
</dbReference>
<proteinExistence type="predicted"/>
<dbReference type="EMBL" id="CP017703">
    <property type="protein sequence ID" value="ASS90442.1"/>
    <property type="molecule type" value="Genomic_DNA"/>
</dbReference>
<dbReference type="InterPro" id="IPR020296">
    <property type="entry name" value="Spore_Cse60"/>
</dbReference>
<evidence type="ECO:0000313" key="3">
    <source>
        <dbReference type="Proteomes" id="UP000076476"/>
    </source>
</evidence>
<evidence type="ECO:0000313" key="2">
    <source>
        <dbReference type="EMBL" id="KZN97716.1"/>
    </source>
</evidence>
<dbReference type="Proteomes" id="UP000214606">
    <property type="component" value="Chromosome"/>
</dbReference>
<dbReference type="KEGG" id="apak:AP3564_09635"/>
<accession>A0A163ZJ73</accession>
<keyword evidence="3" id="KW-1185">Reference proteome</keyword>
<dbReference type="RefSeq" id="WP_063386586.1">
    <property type="nucleotide sequence ID" value="NZ_CP017703.1"/>
</dbReference>
<dbReference type="STRING" id="33936.AZI98_01840"/>